<dbReference type="Pfam" id="PF04883">
    <property type="entry name" value="HK97-gp10_like"/>
    <property type="match status" value="1"/>
</dbReference>
<keyword evidence="2" id="KW-1185">Reference proteome</keyword>
<dbReference type="EMBL" id="AKVJ01000011">
    <property type="protein sequence ID" value="EIW19916.1"/>
    <property type="molecule type" value="Genomic_DNA"/>
</dbReference>
<reference evidence="1 2" key="1">
    <citation type="journal article" date="2012" name="J. Bacteriol.">
        <title>Draft Genome Sequences for Two Metal-Reducing Pelosinus fermentans Strains Isolated from a Cr(VI)-Contaminated Site and for Type Strain R7.</title>
        <authorList>
            <person name="Brown S.D."/>
            <person name="Podar M."/>
            <person name="Klingeman D.M."/>
            <person name="Johnson C.M."/>
            <person name="Yang Z.K."/>
            <person name="Utturkar S.M."/>
            <person name="Land M.L."/>
            <person name="Mosher J.J."/>
            <person name="Hurt R.A.Jr."/>
            <person name="Phelps T.J."/>
            <person name="Palumbo A.V."/>
            <person name="Arkin A.P."/>
            <person name="Hazen T.C."/>
            <person name="Elias D.A."/>
        </authorList>
    </citation>
    <scope>NUCLEOTIDE SEQUENCE [LARGE SCALE GENOMIC DNA]</scope>
    <source>
        <strain evidence="1 2">B4</strain>
    </source>
</reference>
<dbReference type="AlphaFoldDB" id="I9LHQ6"/>
<evidence type="ECO:0000313" key="1">
    <source>
        <dbReference type="EMBL" id="EIW19916.1"/>
    </source>
</evidence>
<gene>
    <name evidence="1" type="ORF">FB4_0167</name>
</gene>
<accession>I9LHQ6</accession>
<protein>
    <recommendedName>
        <fullName evidence="3">HK97 gp10 family phage protein</fullName>
    </recommendedName>
</protein>
<comment type="caution">
    <text evidence="1">The sequence shown here is derived from an EMBL/GenBank/DDBJ whole genome shotgun (WGS) entry which is preliminary data.</text>
</comment>
<dbReference type="InterPro" id="IPR010064">
    <property type="entry name" value="HK97-gp10_tail"/>
</dbReference>
<dbReference type="RefSeq" id="WP_007932012.1">
    <property type="nucleotide sequence ID" value="NZ_AKVJ01000011.1"/>
</dbReference>
<dbReference type="OrthoDB" id="1850874at2"/>
<evidence type="ECO:0000313" key="2">
    <source>
        <dbReference type="Proteomes" id="UP000004324"/>
    </source>
</evidence>
<dbReference type="Proteomes" id="UP000004324">
    <property type="component" value="Unassembled WGS sequence"/>
</dbReference>
<sequence>MARGGIRITGLDQWANFLQTLPTDRINRMKDRVLRTAGLRTMEYLHDLTPVRTGRLAASFSMGNPDSVYELNVNSGVSYVRVGTAVDYSIHVNDGYTQKEGQFVPGRWTGSGFHYDPSAKGGMVLTGKTIAGAHMFEKTMQYLEEDIPTIIEFELRRLWAEVDGGNNGSR</sequence>
<dbReference type="PATRIC" id="fig|1149862.3.peg.1066"/>
<organism evidence="1 2">
    <name type="scientific">Pelosinus fermentans B4</name>
    <dbReference type="NCBI Taxonomy" id="1149862"/>
    <lineage>
        <taxon>Bacteria</taxon>
        <taxon>Bacillati</taxon>
        <taxon>Bacillota</taxon>
        <taxon>Negativicutes</taxon>
        <taxon>Selenomonadales</taxon>
        <taxon>Sporomusaceae</taxon>
        <taxon>Pelosinus</taxon>
    </lineage>
</organism>
<evidence type="ECO:0008006" key="3">
    <source>
        <dbReference type="Google" id="ProtNLM"/>
    </source>
</evidence>
<proteinExistence type="predicted"/>
<name>I9LHQ6_9FIRM</name>